<name>X1JLD6_9ZZZZ</name>
<evidence type="ECO:0000313" key="1">
    <source>
        <dbReference type="EMBL" id="GAH82285.1"/>
    </source>
</evidence>
<feature type="non-terminal residue" evidence="1">
    <location>
        <position position="49"/>
    </location>
</feature>
<dbReference type="EMBL" id="BARU01043527">
    <property type="protein sequence ID" value="GAH82285.1"/>
    <property type="molecule type" value="Genomic_DNA"/>
</dbReference>
<gene>
    <name evidence="1" type="ORF">S03H2_66625</name>
</gene>
<proteinExistence type="predicted"/>
<comment type="caution">
    <text evidence="1">The sequence shown here is derived from an EMBL/GenBank/DDBJ whole genome shotgun (WGS) entry which is preliminary data.</text>
</comment>
<reference evidence="1" key="1">
    <citation type="journal article" date="2014" name="Front. Microbiol.">
        <title>High frequency of phylogenetically diverse reductive dehalogenase-homologous genes in deep subseafloor sedimentary metagenomes.</title>
        <authorList>
            <person name="Kawai M."/>
            <person name="Futagami T."/>
            <person name="Toyoda A."/>
            <person name="Takaki Y."/>
            <person name="Nishi S."/>
            <person name="Hori S."/>
            <person name="Arai W."/>
            <person name="Tsubouchi T."/>
            <person name="Morono Y."/>
            <person name="Uchiyama I."/>
            <person name="Ito T."/>
            <person name="Fujiyama A."/>
            <person name="Inagaki F."/>
            <person name="Takami H."/>
        </authorList>
    </citation>
    <scope>NUCLEOTIDE SEQUENCE</scope>
    <source>
        <strain evidence="1">Expedition CK06-06</strain>
    </source>
</reference>
<dbReference type="AlphaFoldDB" id="X1JLD6"/>
<accession>X1JLD6</accession>
<protein>
    <submittedName>
        <fullName evidence="1">Uncharacterized protein</fullName>
    </submittedName>
</protein>
<organism evidence="1">
    <name type="scientific">marine sediment metagenome</name>
    <dbReference type="NCBI Taxonomy" id="412755"/>
    <lineage>
        <taxon>unclassified sequences</taxon>
        <taxon>metagenomes</taxon>
        <taxon>ecological metagenomes</taxon>
    </lineage>
</organism>
<sequence length="49" mass="5681">MNGQPQPEPMPKKSCMVTLMFEIKDDSEAMALKKVIDDHVKNIDKKRYT</sequence>